<dbReference type="AlphaFoldDB" id="A0A1E7EYQ7"/>
<protein>
    <submittedName>
        <fullName evidence="1">Uncharacterized protein</fullName>
    </submittedName>
</protein>
<gene>
    <name evidence="1" type="ORF">FRACYDRAFT_246067</name>
</gene>
<organism evidence="1 2">
    <name type="scientific">Fragilariopsis cylindrus CCMP1102</name>
    <dbReference type="NCBI Taxonomy" id="635003"/>
    <lineage>
        <taxon>Eukaryota</taxon>
        <taxon>Sar</taxon>
        <taxon>Stramenopiles</taxon>
        <taxon>Ochrophyta</taxon>
        <taxon>Bacillariophyta</taxon>
        <taxon>Bacillariophyceae</taxon>
        <taxon>Bacillariophycidae</taxon>
        <taxon>Bacillariales</taxon>
        <taxon>Bacillariaceae</taxon>
        <taxon>Fragilariopsis</taxon>
    </lineage>
</organism>
<accession>A0A1E7EYQ7</accession>
<dbReference type="Proteomes" id="UP000095751">
    <property type="component" value="Unassembled WGS sequence"/>
</dbReference>
<evidence type="ECO:0000313" key="2">
    <source>
        <dbReference type="Proteomes" id="UP000095751"/>
    </source>
</evidence>
<proteinExistence type="predicted"/>
<dbReference type="KEGG" id="fcy:FRACYDRAFT_246067"/>
<keyword evidence="2" id="KW-1185">Reference proteome</keyword>
<dbReference type="EMBL" id="KV784369">
    <property type="protein sequence ID" value="OEU10966.1"/>
    <property type="molecule type" value="Genomic_DNA"/>
</dbReference>
<name>A0A1E7EYQ7_9STRA</name>
<dbReference type="InParanoid" id="A0A1E7EYQ7"/>
<reference evidence="1 2" key="1">
    <citation type="submission" date="2016-09" db="EMBL/GenBank/DDBJ databases">
        <title>Extensive genetic diversity and differential bi-allelic expression allows diatom success in the polar Southern Ocean.</title>
        <authorList>
            <consortium name="DOE Joint Genome Institute"/>
            <person name="Mock T."/>
            <person name="Otillar R.P."/>
            <person name="Strauss J."/>
            <person name="Dupont C."/>
            <person name="Frickenhaus S."/>
            <person name="Maumus F."/>
            <person name="Mcmullan M."/>
            <person name="Sanges R."/>
            <person name="Schmutz J."/>
            <person name="Toseland A."/>
            <person name="Valas R."/>
            <person name="Veluchamy A."/>
            <person name="Ward B.J."/>
            <person name="Allen A."/>
            <person name="Barry K."/>
            <person name="Falciatore A."/>
            <person name="Ferrante M."/>
            <person name="Fortunato A.E."/>
            <person name="Gloeckner G."/>
            <person name="Gruber A."/>
            <person name="Hipkin R."/>
            <person name="Janech M."/>
            <person name="Kroth P."/>
            <person name="Leese F."/>
            <person name="Lindquist E."/>
            <person name="Lyon B.R."/>
            <person name="Martin J."/>
            <person name="Mayer C."/>
            <person name="Parker M."/>
            <person name="Quesneville H."/>
            <person name="Raymond J."/>
            <person name="Uhlig C."/>
            <person name="Valentin K.U."/>
            <person name="Worden A.Z."/>
            <person name="Armbrust E.V."/>
            <person name="Bowler C."/>
            <person name="Green B."/>
            <person name="Moulton V."/>
            <person name="Van Oosterhout C."/>
            <person name="Grigoriev I."/>
        </authorList>
    </citation>
    <scope>NUCLEOTIDE SEQUENCE [LARGE SCALE GENOMIC DNA]</scope>
    <source>
        <strain evidence="1 2">CCMP1102</strain>
    </source>
</reference>
<sequence>MYSMFNVYCRSYQLNVPKQGAKKNGGLGVYMIESEGYEFDASAYSEATYRYDADDEFTSPTEWNPSMNDDHRTSEEMIRISPLYLMKLSMNSTIIRITSIMSIYGDTTMKNL</sequence>
<evidence type="ECO:0000313" key="1">
    <source>
        <dbReference type="EMBL" id="OEU10966.1"/>
    </source>
</evidence>